<protein>
    <submittedName>
        <fullName evidence="2">Highly reducing polyketide synthase cla2</fullName>
    </submittedName>
</protein>
<gene>
    <name evidence="2" type="ORF">KUDE01_030414</name>
</gene>
<feature type="non-terminal residue" evidence="2">
    <location>
        <position position="1"/>
    </location>
</feature>
<keyword evidence="3" id="KW-1185">Reference proteome</keyword>
<dbReference type="PANTHER" id="PTHR47510">
    <property type="entry name" value="REVERSE TRANSCRIPTASE DOMAIN-CONTAINING PROTEIN"/>
    <property type="match status" value="1"/>
</dbReference>
<evidence type="ECO:0000313" key="2">
    <source>
        <dbReference type="EMBL" id="KAK1886699.1"/>
    </source>
</evidence>
<dbReference type="AlphaFoldDB" id="A0AAD9F2H6"/>
<dbReference type="Pfam" id="PF23493">
    <property type="entry name" value="CysS_C"/>
    <property type="match status" value="1"/>
</dbReference>
<accession>A0AAD9F2H6</accession>
<name>A0AAD9F2H6_DISEL</name>
<proteinExistence type="predicted"/>
<dbReference type="EMBL" id="JASDAP010000020">
    <property type="protein sequence ID" value="KAK1886699.1"/>
    <property type="molecule type" value="Genomic_DNA"/>
</dbReference>
<feature type="non-terminal residue" evidence="2">
    <location>
        <position position="156"/>
    </location>
</feature>
<sequence>AATYNHHTNIQEYTEIVTGYITKCIDDVTQNRAITIRANQKPWLTGEVHTLLKARNTAFRAGDPAGLKAARADLSRGIRKAKQEYTRKITGHFKDSRDSRSLWQGIMTLTDYKLPPQTCDSNTSLLNNLNGFFARFEAQNNKPAQKTIPPTDDQAL</sequence>
<dbReference type="InterPro" id="IPR056411">
    <property type="entry name" value="CysS_C"/>
</dbReference>
<reference evidence="2" key="1">
    <citation type="submission" date="2023-04" db="EMBL/GenBank/DDBJ databases">
        <title>Chromosome-level genome of Chaenocephalus aceratus.</title>
        <authorList>
            <person name="Park H."/>
        </authorList>
    </citation>
    <scope>NUCLEOTIDE SEQUENCE</scope>
    <source>
        <strain evidence="2">DE</strain>
        <tissue evidence="2">Muscle</tissue>
    </source>
</reference>
<evidence type="ECO:0000313" key="3">
    <source>
        <dbReference type="Proteomes" id="UP001228049"/>
    </source>
</evidence>
<feature type="domain" description="Cysteinyl-tRNA ligase anticodon binding" evidence="1">
    <location>
        <begin position="42"/>
        <end position="75"/>
    </location>
</feature>
<organism evidence="2 3">
    <name type="scientific">Dissostichus eleginoides</name>
    <name type="common">Patagonian toothfish</name>
    <name type="synonym">Dissostichus amissus</name>
    <dbReference type="NCBI Taxonomy" id="100907"/>
    <lineage>
        <taxon>Eukaryota</taxon>
        <taxon>Metazoa</taxon>
        <taxon>Chordata</taxon>
        <taxon>Craniata</taxon>
        <taxon>Vertebrata</taxon>
        <taxon>Euteleostomi</taxon>
        <taxon>Actinopterygii</taxon>
        <taxon>Neopterygii</taxon>
        <taxon>Teleostei</taxon>
        <taxon>Neoteleostei</taxon>
        <taxon>Acanthomorphata</taxon>
        <taxon>Eupercaria</taxon>
        <taxon>Perciformes</taxon>
        <taxon>Notothenioidei</taxon>
        <taxon>Nototheniidae</taxon>
        <taxon>Dissostichus</taxon>
    </lineage>
</organism>
<dbReference type="Proteomes" id="UP001228049">
    <property type="component" value="Unassembled WGS sequence"/>
</dbReference>
<evidence type="ECO:0000259" key="1">
    <source>
        <dbReference type="Pfam" id="PF23493"/>
    </source>
</evidence>
<dbReference type="PANTHER" id="PTHR47510:SF3">
    <property type="entry name" value="ENDO_EXONUCLEASE_PHOSPHATASE DOMAIN-CONTAINING PROTEIN"/>
    <property type="match status" value="1"/>
</dbReference>
<comment type="caution">
    <text evidence="2">The sequence shown here is derived from an EMBL/GenBank/DDBJ whole genome shotgun (WGS) entry which is preliminary data.</text>
</comment>